<dbReference type="Pfam" id="PF01535">
    <property type="entry name" value="PPR"/>
    <property type="match status" value="5"/>
</dbReference>
<dbReference type="Pfam" id="PF13041">
    <property type="entry name" value="PPR_2"/>
    <property type="match status" value="1"/>
</dbReference>
<dbReference type="NCBIfam" id="TIGR00756">
    <property type="entry name" value="PPR"/>
    <property type="match status" value="4"/>
</dbReference>
<dbReference type="EMBL" id="PNBA02000014">
    <property type="protein sequence ID" value="KAG6402180.1"/>
    <property type="molecule type" value="Genomic_DNA"/>
</dbReference>
<dbReference type="Gene3D" id="1.20.120.1630">
    <property type="match status" value="1"/>
</dbReference>
<comment type="caution">
    <text evidence="9">The sequence shown here is derived from an EMBL/GenBank/DDBJ whole genome shotgun (WGS) entry which is preliminary data.</text>
</comment>
<dbReference type="Proteomes" id="UP000298416">
    <property type="component" value="Unassembled WGS sequence"/>
</dbReference>
<evidence type="ECO:0000256" key="3">
    <source>
        <dbReference type="ARBA" id="ARBA00022737"/>
    </source>
</evidence>
<protein>
    <recommendedName>
        <fullName evidence="8">3-oxo-5-alpha-steroid 4-dehydrogenase C-terminal domain-containing protein</fullName>
    </recommendedName>
</protein>
<evidence type="ECO:0000256" key="2">
    <source>
        <dbReference type="ARBA" id="ARBA00022692"/>
    </source>
</evidence>
<dbReference type="FunFam" id="1.20.120.1630:FF:000017">
    <property type="entry name" value="3-oxo-5-alpha-steroid 4-dehydrogenase family protein"/>
    <property type="match status" value="1"/>
</dbReference>
<keyword evidence="3" id="KW-0677">Repeat</keyword>
<keyword evidence="2 7" id="KW-0812">Transmembrane</keyword>
<dbReference type="GO" id="GO:0003723">
    <property type="term" value="F:RNA binding"/>
    <property type="evidence" value="ECO:0007669"/>
    <property type="project" value="InterPro"/>
</dbReference>
<evidence type="ECO:0000259" key="8">
    <source>
        <dbReference type="Pfam" id="PF02544"/>
    </source>
</evidence>
<feature type="transmembrane region" description="Helical" evidence="7">
    <location>
        <begin position="604"/>
        <end position="625"/>
    </location>
</feature>
<feature type="domain" description="3-oxo-5-alpha-steroid 4-dehydrogenase C-terminal" evidence="8">
    <location>
        <begin position="927"/>
        <end position="1037"/>
    </location>
</feature>
<dbReference type="AlphaFoldDB" id="A0A8X8WUL1"/>
<reference evidence="9" key="1">
    <citation type="submission" date="2018-01" db="EMBL/GenBank/DDBJ databases">
        <authorList>
            <person name="Mao J.F."/>
        </authorList>
    </citation>
    <scope>NUCLEOTIDE SEQUENCE</scope>
    <source>
        <strain evidence="9">Huo1</strain>
        <tissue evidence="9">Leaf</tissue>
    </source>
</reference>
<feature type="repeat" description="PPR" evidence="6">
    <location>
        <begin position="337"/>
        <end position="367"/>
    </location>
</feature>
<dbReference type="GO" id="GO:0009451">
    <property type="term" value="P:RNA modification"/>
    <property type="evidence" value="ECO:0007669"/>
    <property type="project" value="InterPro"/>
</dbReference>
<evidence type="ECO:0000256" key="1">
    <source>
        <dbReference type="ARBA" id="ARBA00004141"/>
    </source>
</evidence>
<evidence type="ECO:0000313" key="10">
    <source>
        <dbReference type="Proteomes" id="UP000298416"/>
    </source>
</evidence>
<dbReference type="GO" id="GO:0006629">
    <property type="term" value="P:lipid metabolic process"/>
    <property type="evidence" value="ECO:0007669"/>
    <property type="project" value="InterPro"/>
</dbReference>
<feature type="transmembrane region" description="Helical" evidence="7">
    <location>
        <begin position="581"/>
        <end position="598"/>
    </location>
</feature>
<name>A0A8X8WUL1_SALSN</name>
<dbReference type="Gene3D" id="1.25.40.10">
    <property type="entry name" value="Tetratricopeptide repeat domain"/>
    <property type="match status" value="3"/>
</dbReference>
<feature type="repeat" description="PPR" evidence="6">
    <location>
        <begin position="483"/>
        <end position="517"/>
    </location>
</feature>
<dbReference type="InterPro" id="IPR046960">
    <property type="entry name" value="PPR_At4g14850-like_plant"/>
</dbReference>
<evidence type="ECO:0000256" key="4">
    <source>
        <dbReference type="ARBA" id="ARBA00022989"/>
    </source>
</evidence>
<comment type="subcellular location">
    <subcellularLocation>
        <location evidence="1">Membrane</location>
        <topology evidence="1">Multi-pass membrane protein</topology>
    </subcellularLocation>
</comment>
<dbReference type="PROSITE" id="PS51375">
    <property type="entry name" value="PPR"/>
    <property type="match status" value="3"/>
</dbReference>
<sequence length="1037" mass="115819">MARLLSFRNLLLLHSHPFKSFSSSSLSPHSSETNASHSVTSRALHLLQCCKTSIHLFQIQSHLITSGLFRDLSFTGRLLKLSSNLINDLCYTLLIFKHAESPDAFCVNTVIKQYSSSSCYEEAVVFYVKMLRGGGFYPNGFTFPPLISACAKSGCLSSGRMCHGHIVKLGFDSVLPVQNSLIHFYAWCGVMDVAHKLFVEMVVRDLVSWNTVIDGFAKAGEMGLAHKLFDEMPERNVVSWNVVITGYLKLRSPGNSLKLFREMMGQSFGSNDTTMVQVITACGRSNRLKEGRSVHGFLIRSFSSLSLIIDTAIIDMYSKCGKVDSARLVFERMPRKNSVSWNAIILGHCIHGNPVEGLSLFAEMLVEIRGNDRLAADELTFIGVLCACARLGLLENGRNYFSQMIDDFGIKPNFGHYWCMANLMANLGLTEEAVSVLKNIPIDEGMSQESSMWAGLFGSCRFEGDVAMGEQTAKDLIEQDPYSFSGYNILVNVYAAAGKWEDVARVKEMMRERGIQKAPCFSLKELKEIVEQPEAISPSRFGRARNQGWKLHLVLQLLALLDFCIVFLYGNQIDQTLSITLSKFAVAMFVSVLLKFLYPPPVSVVIMAMSVINVLSMCNAGWMEVKGKNMQYSKLLRADDIKAKEKPRVSGKVGMIAVYTPAFLAGVFSLVAFPLGDLRFTLLRGAITTHFFKRLVEVLFVHKFSAMMETEAMFAISTSYFLTSATMIYNQQLMLQLQEPSVDLKYIGAALFLVGIAKKLNILFKFPSLHLKQVFSMLLNFLNPPPASAAITAISAICLLAMINGGWMEVKGKNMQYSKLLRVDDATKEKTKVSGKLGMIGAYTPAFLAGIFSLLVFPIGDLRFALLRAAITLHFFKRLLEVLFVHKMSGMMEIEAMFAISTSYFLSSATMIYTQQLMLQLEEPPIDLKYIGVTLFLVGIGGNFYHHILLSKLRNKGEKQYKIPQGGLFSLVICPHYLFEIIGFWGISCISQTVFSVCVGLGTTCYLMGWSYATRRWYQSKFEDFPKDVKALIPFIL</sequence>
<organism evidence="9">
    <name type="scientific">Salvia splendens</name>
    <name type="common">Scarlet sage</name>
    <dbReference type="NCBI Taxonomy" id="180675"/>
    <lineage>
        <taxon>Eukaryota</taxon>
        <taxon>Viridiplantae</taxon>
        <taxon>Streptophyta</taxon>
        <taxon>Embryophyta</taxon>
        <taxon>Tracheophyta</taxon>
        <taxon>Spermatophyta</taxon>
        <taxon>Magnoliopsida</taxon>
        <taxon>eudicotyledons</taxon>
        <taxon>Gunneridae</taxon>
        <taxon>Pentapetalae</taxon>
        <taxon>asterids</taxon>
        <taxon>lamiids</taxon>
        <taxon>Lamiales</taxon>
        <taxon>Lamiaceae</taxon>
        <taxon>Nepetoideae</taxon>
        <taxon>Mentheae</taxon>
        <taxon>Salviinae</taxon>
        <taxon>Salvia</taxon>
        <taxon>Salvia subgen. Calosphace</taxon>
        <taxon>core Calosphace</taxon>
    </lineage>
</organism>
<dbReference type="InterPro" id="IPR011990">
    <property type="entry name" value="TPR-like_helical_dom_sf"/>
</dbReference>
<evidence type="ECO:0000256" key="5">
    <source>
        <dbReference type="ARBA" id="ARBA00023136"/>
    </source>
</evidence>
<feature type="transmembrane region" description="Helical" evidence="7">
    <location>
        <begin position="653"/>
        <end position="675"/>
    </location>
</feature>
<feature type="transmembrane region" description="Helical" evidence="7">
    <location>
        <begin position="786"/>
        <end position="807"/>
    </location>
</feature>
<keyword evidence="5 7" id="KW-0472">Membrane</keyword>
<evidence type="ECO:0000256" key="6">
    <source>
        <dbReference type="PROSITE-ProRule" id="PRU00708"/>
    </source>
</evidence>
<feature type="transmembrane region" description="Helical" evidence="7">
    <location>
        <begin position="837"/>
        <end position="859"/>
    </location>
</feature>
<dbReference type="Pfam" id="PF20431">
    <property type="entry name" value="E_motif"/>
    <property type="match status" value="1"/>
</dbReference>
<evidence type="ECO:0000313" key="9">
    <source>
        <dbReference type="EMBL" id="KAG6402180.1"/>
    </source>
</evidence>
<feature type="transmembrane region" description="Helical" evidence="7">
    <location>
        <begin position="928"/>
        <end position="945"/>
    </location>
</feature>
<dbReference type="PANTHER" id="PTHR47926:SF365">
    <property type="entry name" value="DYW DOMAIN-CONTAINING PROTEIN"/>
    <property type="match status" value="1"/>
</dbReference>
<proteinExistence type="predicted"/>
<dbReference type="InterPro" id="IPR002885">
    <property type="entry name" value="PPR_rpt"/>
</dbReference>
<feature type="transmembrane region" description="Helical" evidence="7">
    <location>
        <begin position="712"/>
        <end position="730"/>
    </location>
</feature>
<feature type="transmembrane region" description="Helical" evidence="7">
    <location>
        <begin position="549"/>
        <end position="569"/>
    </location>
</feature>
<dbReference type="GO" id="GO:0016020">
    <property type="term" value="C:membrane"/>
    <property type="evidence" value="ECO:0007669"/>
    <property type="project" value="UniProtKB-SubCell"/>
</dbReference>
<dbReference type="InterPro" id="IPR001104">
    <property type="entry name" value="3-oxo-5_a-steroid_4-DH_C"/>
</dbReference>
<feature type="transmembrane region" description="Helical" evidence="7">
    <location>
        <begin position="966"/>
        <end position="987"/>
    </location>
</feature>
<dbReference type="PROSITE" id="PS50244">
    <property type="entry name" value="S5A_REDUCTASE"/>
    <property type="match status" value="1"/>
</dbReference>
<feature type="transmembrane region" description="Helical" evidence="7">
    <location>
        <begin position="896"/>
        <end position="916"/>
    </location>
</feature>
<keyword evidence="10" id="KW-1185">Reference proteome</keyword>
<gene>
    <name evidence="9" type="ORF">SASPL_139055</name>
</gene>
<keyword evidence="4 7" id="KW-1133">Transmembrane helix</keyword>
<dbReference type="GO" id="GO:0016627">
    <property type="term" value="F:oxidoreductase activity, acting on the CH-CH group of donors"/>
    <property type="evidence" value="ECO:0007669"/>
    <property type="project" value="InterPro"/>
</dbReference>
<accession>A0A8X8WUL1</accession>
<reference evidence="9" key="2">
    <citation type="submission" date="2020-08" db="EMBL/GenBank/DDBJ databases">
        <title>Plant Genome Project.</title>
        <authorList>
            <person name="Zhang R.-G."/>
        </authorList>
    </citation>
    <scope>NUCLEOTIDE SEQUENCE</scope>
    <source>
        <strain evidence="9">Huo1</strain>
        <tissue evidence="9">Leaf</tissue>
    </source>
</reference>
<dbReference type="InterPro" id="IPR046848">
    <property type="entry name" value="E_motif"/>
</dbReference>
<feature type="transmembrane region" description="Helical" evidence="7">
    <location>
        <begin position="993"/>
        <end position="1013"/>
    </location>
</feature>
<feature type="transmembrane region" description="Helical" evidence="7">
    <location>
        <begin position="865"/>
        <end position="884"/>
    </location>
</feature>
<dbReference type="Pfam" id="PF02544">
    <property type="entry name" value="Steroid_dh"/>
    <property type="match status" value="1"/>
</dbReference>
<dbReference type="FunFam" id="1.25.40.10:FF:000090">
    <property type="entry name" value="Pentatricopeptide repeat-containing protein, chloroplastic"/>
    <property type="match status" value="1"/>
</dbReference>
<dbReference type="PANTHER" id="PTHR47926">
    <property type="entry name" value="PENTATRICOPEPTIDE REPEAT-CONTAINING PROTEIN"/>
    <property type="match status" value="1"/>
</dbReference>
<evidence type="ECO:0000256" key="7">
    <source>
        <dbReference type="SAM" id="Phobius"/>
    </source>
</evidence>
<feature type="transmembrane region" description="Helical" evidence="7">
    <location>
        <begin position="742"/>
        <end position="766"/>
    </location>
</feature>
<feature type="repeat" description="PPR" evidence="6">
    <location>
        <begin position="205"/>
        <end position="239"/>
    </location>
</feature>